<proteinExistence type="predicted"/>
<comment type="caution">
    <text evidence="2">The sequence shown here is derived from an EMBL/GenBank/DDBJ whole genome shotgun (WGS) entry which is preliminary data.</text>
</comment>
<dbReference type="EMBL" id="JARBHB010000007">
    <property type="protein sequence ID" value="KAJ8878945.1"/>
    <property type="molecule type" value="Genomic_DNA"/>
</dbReference>
<feature type="region of interest" description="Disordered" evidence="1">
    <location>
        <begin position="191"/>
        <end position="220"/>
    </location>
</feature>
<organism evidence="2 3">
    <name type="scientific">Dryococelus australis</name>
    <dbReference type="NCBI Taxonomy" id="614101"/>
    <lineage>
        <taxon>Eukaryota</taxon>
        <taxon>Metazoa</taxon>
        <taxon>Ecdysozoa</taxon>
        <taxon>Arthropoda</taxon>
        <taxon>Hexapoda</taxon>
        <taxon>Insecta</taxon>
        <taxon>Pterygota</taxon>
        <taxon>Neoptera</taxon>
        <taxon>Polyneoptera</taxon>
        <taxon>Phasmatodea</taxon>
        <taxon>Verophasmatodea</taxon>
        <taxon>Anareolatae</taxon>
        <taxon>Phasmatidae</taxon>
        <taxon>Eurycanthinae</taxon>
        <taxon>Dryococelus</taxon>
    </lineage>
</organism>
<dbReference type="Proteomes" id="UP001159363">
    <property type="component" value="Chromosome 6"/>
</dbReference>
<evidence type="ECO:0000256" key="1">
    <source>
        <dbReference type="SAM" id="MobiDB-lite"/>
    </source>
</evidence>
<accession>A0ABQ9H3U0</accession>
<reference evidence="2 3" key="1">
    <citation type="submission" date="2023-02" db="EMBL/GenBank/DDBJ databases">
        <title>LHISI_Scaffold_Assembly.</title>
        <authorList>
            <person name="Stuart O.P."/>
            <person name="Cleave R."/>
            <person name="Magrath M.J.L."/>
            <person name="Mikheyev A.S."/>
        </authorList>
    </citation>
    <scope>NUCLEOTIDE SEQUENCE [LARGE SCALE GENOMIC DNA]</scope>
    <source>
        <strain evidence="2">Daus_M_001</strain>
        <tissue evidence="2">Leg muscle</tissue>
    </source>
</reference>
<sequence length="629" mass="70537">MDSPVSYAAENLKRGITFQDTHQMKTETCQTQEKSSTYVAYSKKLGSRETHQTHTDDLSSERTHSSISEITANAQNSQRHSTVKREFDSVLTDLFDVQNHVNSTAKPLRFDFEKPSRVPLKVSKMSKINKFRSVTLFRNERTMLVHSGSLQSYCNNQLKLLCFSRSTRRICREIQLDPVAGSSRCHSRLLPVPDGDVESHDSRGLRSRWTSPEKTSRLPPSRRITRGALPVYTNFSMRRELPELQYATMPASSDATVEQNIFGARTTVMSSGANGLRWSGVQSVCFQPNRTGFDSRRHSSGIFALGFVPDDASVGGFCRVRAYNLRRKQRFSKACRRACTTAARGAHQYSRAPGLQRNEFPRAGQRDCSSCDGLPSRQFIEFRGLCDLRRQVCEDREATSQKSVKLWRKLPAVMKSGTASIGTVEIHICTSVSLIRVHLHHNLGPPRCCQQRQHTANAILHDDGRPEQTARRGTNGRRDGPTIAFFFVVARQNADTAKIGCAWKRCLQSSVTDEIISEIVTETVASLWRIGEATEHCPRILQTIGKLPFSRSLIHFLRENVGLEDANRTTAYPAGPWSSMWRVVNYEFDSSLVVPGKHCLPCIFGINGTGPSAMGLAFSADYHAWLVAE</sequence>
<feature type="compositionally biased region" description="Basic and acidic residues" evidence="1">
    <location>
        <begin position="46"/>
        <end position="64"/>
    </location>
</feature>
<evidence type="ECO:0000313" key="2">
    <source>
        <dbReference type="EMBL" id="KAJ8878945.1"/>
    </source>
</evidence>
<keyword evidence="3" id="KW-1185">Reference proteome</keyword>
<feature type="non-terminal residue" evidence="2">
    <location>
        <position position="629"/>
    </location>
</feature>
<name>A0ABQ9H3U0_9NEOP</name>
<gene>
    <name evidence="2" type="ORF">PR048_019549</name>
</gene>
<feature type="region of interest" description="Disordered" evidence="1">
    <location>
        <begin position="44"/>
        <end position="65"/>
    </location>
</feature>
<evidence type="ECO:0000313" key="3">
    <source>
        <dbReference type="Proteomes" id="UP001159363"/>
    </source>
</evidence>
<protein>
    <submittedName>
        <fullName evidence="2">Uncharacterized protein</fullName>
    </submittedName>
</protein>